<evidence type="ECO:0000313" key="3">
    <source>
        <dbReference type="Proteomes" id="UP000317648"/>
    </source>
</evidence>
<keyword evidence="1" id="KW-0732">Signal</keyword>
<evidence type="ECO:0000256" key="1">
    <source>
        <dbReference type="ARBA" id="ARBA00022729"/>
    </source>
</evidence>
<dbReference type="NCBIfam" id="TIGR02601">
    <property type="entry name" value="autotrns_rpt"/>
    <property type="match status" value="1"/>
</dbReference>
<dbReference type="Proteomes" id="UP000317648">
    <property type="component" value="Chromosome"/>
</dbReference>
<dbReference type="SUPFAM" id="SSF51126">
    <property type="entry name" value="Pectin lyase-like"/>
    <property type="match status" value="1"/>
</dbReference>
<protein>
    <recommendedName>
        <fullName evidence="4">Autotransporter-associated beta strand repeat protein</fullName>
    </recommendedName>
</protein>
<dbReference type="RefSeq" id="WP_197442490.1">
    <property type="nucleotide sequence ID" value="NZ_CP036433.1"/>
</dbReference>
<organism evidence="2 3">
    <name type="scientific">Lignipirellula cremea</name>
    <dbReference type="NCBI Taxonomy" id="2528010"/>
    <lineage>
        <taxon>Bacteria</taxon>
        <taxon>Pseudomonadati</taxon>
        <taxon>Planctomycetota</taxon>
        <taxon>Planctomycetia</taxon>
        <taxon>Pirellulales</taxon>
        <taxon>Pirellulaceae</taxon>
        <taxon>Lignipirellula</taxon>
    </lineage>
</organism>
<proteinExistence type="predicted"/>
<gene>
    <name evidence="2" type="ORF">Pla8534_46480</name>
</gene>
<dbReference type="AlphaFoldDB" id="A0A518DYA2"/>
<dbReference type="InterPro" id="IPR013425">
    <property type="entry name" value="Autotrns_rpt"/>
</dbReference>
<dbReference type="InterPro" id="IPR011050">
    <property type="entry name" value="Pectin_lyase_fold/virulence"/>
</dbReference>
<reference evidence="2 3" key="1">
    <citation type="submission" date="2019-02" db="EMBL/GenBank/DDBJ databases">
        <title>Deep-cultivation of Planctomycetes and their phenomic and genomic characterization uncovers novel biology.</title>
        <authorList>
            <person name="Wiegand S."/>
            <person name="Jogler M."/>
            <person name="Boedeker C."/>
            <person name="Pinto D."/>
            <person name="Vollmers J."/>
            <person name="Rivas-Marin E."/>
            <person name="Kohn T."/>
            <person name="Peeters S.H."/>
            <person name="Heuer A."/>
            <person name="Rast P."/>
            <person name="Oberbeckmann S."/>
            <person name="Bunk B."/>
            <person name="Jeske O."/>
            <person name="Meyerdierks A."/>
            <person name="Storesund J.E."/>
            <person name="Kallscheuer N."/>
            <person name="Luecker S."/>
            <person name="Lage O.M."/>
            <person name="Pohl T."/>
            <person name="Merkel B.J."/>
            <person name="Hornburger P."/>
            <person name="Mueller R.-W."/>
            <person name="Bruemmer F."/>
            <person name="Labrenz M."/>
            <person name="Spormann A.M."/>
            <person name="Op den Camp H."/>
            <person name="Overmann J."/>
            <person name="Amann R."/>
            <person name="Jetten M.S.M."/>
            <person name="Mascher T."/>
            <person name="Medema M.H."/>
            <person name="Devos D.P."/>
            <person name="Kaster A.-K."/>
            <person name="Ovreas L."/>
            <person name="Rohde M."/>
            <person name="Galperin M.Y."/>
            <person name="Jogler C."/>
        </authorList>
    </citation>
    <scope>NUCLEOTIDE SEQUENCE [LARGE SCALE GENOMIC DNA]</scope>
    <source>
        <strain evidence="2 3">Pla85_3_4</strain>
    </source>
</reference>
<dbReference type="EMBL" id="CP036433">
    <property type="protein sequence ID" value="QDU96826.1"/>
    <property type="molecule type" value="Genomic_DNA"/>
</dbReference>
<evidence type="ECO:0008006" key="4">
    <source>
        <dbReference type="Google" id="ProtNLM"/>
    </source>
</evidence>
<evidence type="ECO:0000313" key="2">
    <source>
        <dbReference type="EMBL" id="QDU96826.1"/>
    </source>
</evidence>
<dbReference type="KEGG" id="lcre:Pla8534_46480"/>
<accession>A0A518DYA2</accession>
<keyword evidence="3" id="KW-1185">Reference proteome</keyword>
<name>A0A518DYA2_9BACT</name>
<sequence>MLGLSGDNTYTGLTTVEAGFLVNSGSLAGDVTVFDGATYGGSGSAQNLIINSGGVLAVGDGIGTTTAASLTLNSGSIMEF</sequence>